<dbReference type="OrthoDB" id="809632at2759"/>
<feature type="domain" description="Enoyl reductase (ER)" evidence="2">
    <location>
        <begin position="22"/>
        <end position="333"/>
    </location>
</feature>
<evidence type="ECO:0000313" key="3">
    <source>
        <dbReference type="EMBL" id="OSX57783.1"/>
    </source>
</evidence>
<dbReference type="Pfam" id="PF16884">
    <property type="entry name" value="ADH_N_2"/>
    <property type="match status" value="1"/>
</dbReference>
<dbReference type="InterPro" id="IPR036291">
    <property type="entry name" value="NAD(P)-bd_dom_sf"/>
</dbReference>
<dbReference type="GeneID" id="36327406"/>
<dbReference type="InterPro" id="IPR045010">
    <property type="entry name" value="MDR_fam"/>
</dbReference>
<dbReference type="InterPro" id="IPR011032">
    <property type="entry name" value="GroES-like_sf"/>
</dbReference>
<dbReference type="EMBL" id="KZ110607">
    <property type="protein sequence ID" value="OSX57783.1"/>
    <property type="molecule type" value="Genomic_DNA"/>
</dbReference>
<organism evidence="3 4">
    <name type="scientific">Postia placenta MAD-698-R-SB12</name>
    <dbReference type="NCBI Taxonomy" id="670580"/>
    <lineage>
        <taxon>Eukaryota</taxon>
        <taxon>Fungi</taxon>
        <taxon>Dikarya</taxon>
        <taxon>Basidiomycota</taxon>
        <taxon>Agaricomycotina</taxon>
        <taxon>Agaricomycetes</taxon>
        <taxon>Polyporales</taxon>
        <taxon>Adustoporiaceae</taxon>
        <taxon>Rhodonia</taxon>
    </lineage>
</organism>
<evidence type="ECO:0000256" key="1">
    <source>
        <dbReference type="ARBA" id="ARBA00023002"/>
    </source>
</evidence>
<dbReference type="Proteomes" id="UP000194127">
    <property type="component" value="Unassembled WGS sequence"/>
</dbReference>
<dbReference type="Pfam" id="PF00107">
    <property type="entry name" value="ADH_zinc_N"/>
    <property type="match status" value="1"/>
</dbReference>
<dbReference type="GO" id="GO:0016628">
    <property type="term" value="F:oxidoreductase activity, acting on the CH-CH group of donors, NAD or NADP as acceptor"/>
    <property type="evidence" value="ECO:0007669"/>
    <property type="project" value="InterPro"/>
</dbReference>
<dbReference type="PANTHER" id="PTHR43205:SF42">
    <property type="entry name" value="ALCOHOL DEHYDROGENASE, ZINC-CONTAINING (AFU_ORTHOLOGUE AFUA_7G04530)"/>
    <property type="match status" value="1"/>
</dbReference>
<dbReference type="AlphaFoldDB" id="A0A1X6MNU0"/>
<dbReference type="PANTHER" id="PTHR43205">
    <property type="entry name" value="PROSTAGLANDIN REDUCTASE"/>
    <property type="match status" value="1"/>
</dbReference>
<accession>A0A1X6MNU0</accession>
<keyword evidence="4" id="KW-1185">Reference proteome</keyword>
<dbReference type="InterPro" id="IPR020843">
    <property type="entry name" value="ER"/>
</dbReference>
<dbReference type="SUPFAM" id="SSF50129">
    <property type="entry name" value="GroES-like"/>
    <property type="match status" value="1"/>
</dbReference>
<reference evidence="3 4" key="1">
    <citation type="submission" date="2017-04" db="EMBL/GenBank/DDBJ databases">
        <title>Genome Sequence of the Model Brown-Rot Fungus Postia placenta SB12.</title>
        <authorList>
            <consortium name="DOE Joint Genome Institute"/>
            <person name="Gaskell J."/>
            <person name="Kersten P."/>
            <person name="Larrondo L.F."/>
            <person name="Canessa P."/>
            <person name="Martinez D."/>
            <person name="Hibbett D."/>
            <person name="Schmoll M."/>
            <person name="Kubicek C.P."/>
            <person name="Martinez A.T."/>
            <person name="Yadav J."/>
            <person name="Master E."/>
            <person name="Magnuson J.K."/>
            <person name="James T."/>
            <person name="Yaver D."/>
            <person name="Berka R."/>
            <person name="Labutti K."/>
            <person name="Lipzen A."/>
            <person name="Aerts A."/>
            <person name="Barry K."/>
            <person name="Henrissat B."/>
            <person name="Blanchette R."/>
            <person name="Grigoriev I."/>
            <person name="Cullen D."/>
        </authorList>
    </citation>
    <scope>NUCLEOTIDE SEQUENCE [LARGE SCALE GENOMIC DNA]</scope>
    <source>
        <strain evidence="3 4">MAD-698-R-SB12</strain>
    </source>
</reference>
<sequence>MAPLQYTRVVLAERPKAAVTPSTFRKEVVPFDSKAGPSQVLVKVEYVSLDPAMRGWLNNRRSYIEPVKIGAVMRAAGLGVVVEAGEESGFARGDLVSGTFGWTEYALMEKKAVTKLKIPDGGELLDFVGPLGMPGLTAYFGLLDVGKLRSGERLVVSGAAGATGSIVCQLGKQKGAKVYAIAGTPDKCKWLEDELGVDKAFNYKSPTFHEEFKQTVGYFDVFFDNVGGEILDFALTRMNKNARTVLCGAISDYNSLKPRGLTGYLNLISQRAKIEGFIVFDYVQQFPEALSYLGARLKDGSLKRRFHVVEGLEKAPQALNMLFDGGNTGKLVVKVGSDTKAKL</sequence>
<evidence type="ECO:0000259" key="2">
    <source>
        <dbReference type="SMART" id="SM00829"/>
    </source>
</evidence>
<dbReference type="InterPro" id="IPR041694">
    <property type="entry name" value="ADH_N_2"/>
</dbReference>
<dbReference type="InterPro" id="IPR013149">
    <property type="entry name" value="ADH-like_C"/>
</dbReference>
<evidence type="ECO:0000313" key="4">
    <source>
        <dbReference type="Proteomes" id="UP000194127"/>
    </source>
</evidence>
<dbReference type="FunFam" id="3.40.50.720:FF:000121">
    <property type="entry name" value="Prostaglandin reductase 2"/>
    <property type="match status" value="1"/>
</dbReference>
<proteinExistence type="predicted"/>
<dbReference type="SMART" id="SM00829">
    <property type="entry name" value="PKS_ER"/>
    <property type="match status" value="1"/>
</dbReference>
<dbReference type="RefSeq" id="XP_024334577.1">
    <property type="nucleotide sequence ID" value="XM_024482457.1"/>
</dbReference>
<dbReference type="CDD" id="cd05288">
    <property type="entry name" value="PGDH"/>
    <property type="match status" value="1"/>
</dbReference>
<name>A0A1X6MNU0_9APHY</name>
<dbReference type="Gene3D" id="3.40.50.720">
    <property type="entry name" value="NAD(P)-binding Rossmann-like Domain"/>
    <property type="match status" value="1"/>
</dbReference>
<gene>
    <name evidence="3" type="ORF">POSPLADRAFT_1071630</name>
</gene>
<keyword evidence="1" id="KW-0560">Oxidoreductase</keyword>
<dbReference type="SUPFAM" id="SSF51735">
    <property type="entry name" value="NAD(P)-binding Rossmann-fold domains"/>
    <property type="match status" value="1"/>
</dbReference>
<dbReference type="Gene3D" id="3.90.180.10">
    <property type="entry name" value="Medium-chain alcohol dehydrogenases, catalytic domain"/>
    <property type="match status" value="1"/>
</dbReference>
<protein>
    <recommendedName>
        <fullName evidence="2">Enoyl reductase (ER) domain-containing protein</fullName>
    </recommendedName>
</protein>